<dbReference type="PROSITE" id="PS50896">
    <property type="entry name" value="LISH"/>
    <property type="match status" value="1"/>
</dbReference>
<sequence length="299" mass="34226">MRKEEEAVRLLLKHLRRRRYKDAFEALSRESGVQLEGPLQSKLWNALVEKGDFKQAEELFDQAIAGTLYLFGGWNGSEDLDDLWSFCTTSERWTLLCKHSGEVGGPSPRSCHKMGMSKEKDKRVYNSLWVFSLRRLTWSCVYRNDSVAPNEPRPRFAHQLVYDPVKKVSRFQKLATVLFAGPGPAEPAPATLTPRRTRSLARRRRAMPAATDIALSLAQVQVLGADEPYPEPTQPFEELKEPTPDTWDVGPDDEDPSEQEETAEWNARAQRMKLYDWLCRFFRPSTVPPKGDITDMVIL</sequence>
<gene>
    <name evidence="3" type="ORF">HF086_017765</name>
</gene>
<evidence type="ECO:0000256" key="1">
    <source>
        <dbReference type="ARBA" id="ARBA00022441"/>
    </source>
</evidence>
<dbReference type="InterPro" id="IPR052456">
    <property type="entry name" value="CTLH_complex_component"/>
</dbReference>
<feature type="region of interest" description="Disordered" evidence="2">
    <location>
        <begin position="226"/>
        <end position="264"/>
    </location>
</feature>
<dbReference type="GO" id="GO:0005737">
    <property type="term" value="C:cytoplasm"/>
    <property type="evidence" value="ECO:0007669"/>
    <property type="project" value="TreeGrafter"/>
</dbReference>
<feature type="compositionally biased region" description="Acidic residues" evidence="2">
    <location>
        <begin position="250"/>
        <end position="263"/>
    </location>
</feature>
<dbReference type="Gene3D" id="2.120.10.80">
    <property type="entry name" value="Kelch-type beta propeller"/>
    <property type="match status" value="1"/>
</dbReference>
<evidence type="ECO:0000313" key="4">
    <source>
        <dbReference type="Proteomes" id="UP000814243"/>
    </source>
</evidence>
<dbReference type="EMBL" id="JACEFF010000665">
    <property type="protein sequence ID" value="KAH9633210.1"/>
    <property type="molecule type" value="Genomic_DNA"/>
</dbReference>
<dbReference type="InterPro" id="IPR006594">
    <property type="entry name" value="LisH"/>
</dbReference>
<evidence type="ECO:0008006" key="5">
    <source>
        <dbReference type="Google" id="ProtNLM"/>
    </source>
</evidence>
<dbReference type="SMART" id="SM00667">
    <property type="entry name" value="LisH"/>
    <property type="match status" value="1"/>
</dbReference>
<protein>
    <recommendedName>
        <fullName evidence="5">LisH domain-containing protein</fullName>
    </recommendedName>
</protein>
<evidence type="ECO:0000313" key="3">
    <source>
        <dbReference type="EMBL" id="KAH9633210.1"/>
    </source>
</evidence>
<comment type="caution">
    <text evidence="3">The sequence shown here is derived from an EMBL/GenBank/DDBJ whole genome shotgun (WGS) entry which is preliminary data.</text>
</comment>
<name>A0A922MBC1_SPOEX</name>
<organism evidence="3 4">
    <name type="scientific">Spodoptera exigua</name>
    <name type="common">Beet armyworm</name>
    <name type="synonym">Noctua fulgens</name>
    <dbReference type="NCBI Taxonomy" id="7107"/>
    <lineage>
        <taxon>Eukaryota</taxon>
        <taxon>Metazoa</taxon>
        <taxon>Ecdysozoa</taxon>
        <taxon>Arthropoda</taxon>
        <taxon>Hexapoda</taxon>
        <taxon>Insecta</taxon>
        <taxon>Pterygota</taxon>
        <taxon>Neoptera</taxon>
        <taxon>Endopterygota</taxon>
        <taxon>Lepidoptera</taxon>
        <taxon>Glossata</taxon>
        <taxon>Ditrysia</taxon>
        <taxon>Noctuoidea</taxon>
        <taxon>Noctuidae</taxon>
        <taxon>Amphipyrinae</taxon>
        <taxon>Spodoptera</taxon>
    </lineage>
</organism>
<dbReference type="InterPro" id="IPR006652">
    <property type="entry name" value="Kelch_1"/>
</dbReference>
<dbReference type="Pfam" id="PF01344">
    <property type="entry name" value="Kelch_1"/>
    <property type="match status" value="1"/>
</dbReference>
<accession>A0A922MBC1</accession>
<keyword evidence="1" id="KW-0880">Kelch repeat</keyword>
<dbReference type="PANTHER" id="PTHR15526:SF5">
    <property type="entry name" value="MUSKELIN"/>
    <property type="match status" value="1"/>
</dbReference>
<evidence type="ECO:0000256" key="2">
    <source>
        <dbReference type="SAM" id="MobiDB-lite"/>
    </source>
</evidence>
<dbReference type="InterPro" id="IPR015915">
    <property type="entry name" value="Kelch-typ_b-propeller"/>
</dbReference>
<dbReference type="PANTHER" id="PTHR15526">
    <property type="entry name" value="MUSKELIN"/>
    <property type="match status" value="1"/>
</dbReference>
<proteinExistence type="predicted"/>
<reference evidence="3" key="1">
    <citation type="journal article" date="2021" name="G3 (Bethesda)">
        <title>Genome and transcriptome analysis of the beet armyworm Spodoptera exigua reveals targets for pest control. .</title>
        <authorList>
            <person name="Simon S."/>
            <person name="Breeschoten T."/>
            <person name="Jansen H.J."/>
            <person name="Dirks R.P."/>
            <person name="Schranz M.E."/>
            <person name="Ros V.I.D."/>
        </authorList>
    </citation>
    <scope>NUCLEOTIDE SEQUENCE</scope>
    <source>
        <strain evidence="3">TB_SE_WUR_2020</strain>
    </source>
</reference>
<dbReference type="AlphaFoldDB" id="A0A922MBC1"/>
<dbReference type="SUPFAM" id="SSF117281">
    <property type="entry name" value="Kelch motif"/>
    <property type="match status" value="1"/>
</dbReference>
<dbReference type="Proteomes" id="UP000814243">
    <property type="component" value="Unassembled WGS sequence"/>
</dbReference>